<evidence type="ECO:0000313" key="2">
    <source>
        <dbReference type="Proteomes" id="UP001239111"/>
    </source>
</evidence>
<comment type="caution">
    <text evidence="1">The sequence shown here is derived from an EMBL/GenBank/DDBJ whole genome shotgun (WGS) entry which is preliminary data.</text>
</comment>
<dbReference type="Proteomes" id="UP001239111">
    <property type="component" value="Chromosome 3"/>
</dbReference>
<keyword evidence="2" id="KW-1185">Reference proteome</keyword>
<dbReference type="EMBL" id="CM056743">
    <property type="protein sequence ID" value="KAJ8671290.1"/>
    <property type="molecule type" value="Genomic_DNA"/>
</dbReference>
<name>A0ACC2NJ84_9HYME</name>
<organism evidence="1 2">
    <name type="scientific">Eretmocerus hayati</name>
    <dbReference type="NCBI Taxonomy" id="131215"/>
    <lineage>
        <taxon>Eukaryota</taxon>
        <taxon>Metazoa</taxon>
        <taxon>Ecdysozoa</taxon>
        <taxon>Arthropoda</taxon>
        <taxon>Hexapoda</taxon>
        <taxon>Insecta</taxon>
        <taxon>Pterygota</taxon>
        <taxon>Neoptera</taxon>
        <taxon>Endopterygota</taxon>
        <taxon>Hymenoptera</taxon>
        <taxon>Apocrita</taxon>
        <taxon>Proctotrupomorpha</taxon>
        <taxon>Chalcidoidea</taxon>
        <taxon>Aphelinidae</taxon>
        <taxon>Aphelininae</taxon>
        <taxon>Eretmocerus</taxon>
    </lineage>
</organism>
<protein>
    <submittedName>
        <fullName evidence="1">Uncharacterized protein</fullName>
    </submittedName>
</protein>
<sequence>MPESRCCTDRSLFCYVCGASTFKQNIRNITDSFIPLYHVYSKENVRDLNGTHVLKYVSNSCYSTLQLWSDGKRESMPFGTPMIWSKPTDHWKDCYFCLYPTEEFNREDRKQIEYTDSTSSRRRQPHSPDMPVSPALWNHQEVSCKDRDSDNDTMDVFDLPLDILENTSANLGLFDQPILDDTKQNKCEQKRDAHHSPHLFERQNLTTLRG</sequence>
<evidence type="ECO:0000313" key="1">
    <source>
        <dbReference type="EMBL" id="KAJ8671290.1"/>
    </source>
</evidence>
<gene>
    <name evidence="1" type="ORF">QAD02_002549</name>
</gene>
<reference evidence="1" key="1">
    <citation type="submission" date="2023-04" db="EMBL/GenBank/DDBJ databases">
        <title>A chromosome-level genome assembly of the parasitoid wasp Eretmocerus hayati.</title>
        <authorList>
            <person name="Zhong Y."/>
            <person name="Liu S."/>
            <person name="Liu Y."/>
        </authorList>
    </citation>
    <scope>NUCLEOTIDE SEQUENCE</scope>
    <source>
        <strain evidence="1">ZJU_SS_LIU_2023</strain>
    </source>
</reference>
<accession>A0ACC2NJ84</accession>
<proteinExistence type="predicted"/>